<dbReference type="RefSeq" id="WP_174630639.1">
    <property type="nucleotide sequence ID" value="NZ_CP049074.1"/>
</dbReference>
<dbReference type="EMBL" id="CP049074">
    <property type="protein sequence ID" value="QKR00041.1"/>
    <property type="molecule type" value="Genomic_DNA"/>
</dbReference>
<dbReference type="OrthoDB" id="33957at2157"/>
<dbReference type="KEGG" id="mten:GWK48_06305"/>
<protein>
    <submittedName>
        <fullName evidence="1">Uncharacterized protein</fullName>
    </submittedName>
</protein>
<keyword evidence="2" id="KW-1185">Reference proteome</keyword>
<dbReference type="GeneID" id="55641545"/>
<gene>
    <name evidence="1" type="ORF">GWK48_06305</name>
</gene>
<organism evidence="1 2">
    <name type="scientific">Metallosphaera tengchongensis</name>
    <dbReference type="NCBI Taxonomy" id="1532350"/>
    <lineage>
        <taxon>Archaea</taxon>
        <taxon>Thermoproteota</taxon>
        <taxon>Thermoprotei</taxon>
        <taxon>Sulfolobales</taxon>
        <taxon>Sulfolobaceae</taxon>
        <taxon>Metallosphaera</taxon>
    </lineage>
</organism>
<dbReference type="AlphaFoldDB" id="A0A6N0NY43"/>
<sequence>MSSRWIPRWQTIKINVNQREEIACYDQQTRMYACAKCSPECLKGGIPDRGSYFFNEKDLVDHILAHKYALWEKKRPKQMEIEEEEENEDEED</sequence>
<proteinExistence type="predicted"/>
<evidence type="ECO:0000313" key="2">
    <source>
        <dbReference type="Proteomes" id="UP000509301"/>
    </source>
</evidence>
<reference evidence="1 2" key="1">
    <citation type="submission" date="2020-02" db="EMBL/GenBank/DDBJ databases">
        <title>Comparative genome analysis reveals the metabolism and evolution of the thermophilic archaeal genus Metallosphaera.</title>
        <authorList>
            <person name="Jiang C."/>
        </authorList>
    </citation>
    <scope>NUCLEOTIDE SEQUENCE [LARGE SCALE GENOMIC DNA]</scope>
    <source>
        <strain evidence="1 2">Ric-A</strain>
    </source>
</reference>
<dbReference type="Proteomes" id="UP000509301">
    <property type="component" value="Chromosome"/>
</dbReference>
<accession>A0A6N0NY43</accession>
<name>A0A6N0NY43_9CREN</name>
<evidence type="ECO:0000313" key="1">
    <source>
        <dbReference type="EMBL" id="QKR00041.1"/>
    </source>
</evidence>